<sequence length="104" mass="11182">MKISEEITTHICETIPEVTPRLLESVLNVAGEESQLLFIQGEGCQVIDGKSSYPDLLQIQIADAQEAMRLAQQLLSACADAFGNNGVLRTPVTLLIAGQALLSE</sequence>
<evidence type="ECO:0000313" key="1">
    <source>
        <dbReference type="EMBL" id="MQT73333.1"/>
    </source>
</evidence>
<evidence type="ECO:0000313" key="2">
    <source>
        <dbReference type="Proteomes" id="UP000447574"/>
    </source>
</evidence>
<name>A0A7X1WRY1_9PSED</name>
<reference evidence="1 2" key="1">
    <citation type="submission" date="2019-10" db="EMBL/GenBank/DDBJ databases">
        <title>Evaluation of single-gene subtyping targets for Pseudomonas.</title>
        <authorList>
            <person name="Reichler S.J."/>
            <person name="Orsi R.H."/>
            <person name="Wiedmann M."/>
            <person name="Martin N.H."/>
            <person name="Murphy S.I."/>
        </authorList>
    </citation>
    <scope>NUCLEOTIDE SEQUENCE [LARGE SCALE GENOMIC DNA]</scope>
    <source>
        <strain evidence="1 2">FSL R10-2932</strain>
    </source>
</reference>
<organism evidence="1 2">
    <name type="scientific">Pseudomonas helleri</name>
    <dbReference type="NCBI Taxonomy" id="1608996"/>
    <lineage>
        <taxon>Bacteria</taxon>
        <taxon>Pseudomonadati</taxon>
        <taxon>Pseudomonadota</taxon>
        <taxon>Gammaproteobacteria</taxon>
        <taxon>Pseudomonadales</taxon>
        <taxon>Pseudomonadaceae</taxon>
        <taxon>Pseudomonas</taxon>
    </lineage>
</organism>
<accession>A0A7X1WRY1</accession>
<comment type="caution">
    <text evidence="1">The sequence shown here is derived from an EMBL/GenBank/DDBJ whole genome shotgun (WGS) entry which is preliminary data.</text>
</comment>
<dbReference type="AlphaFoldDB" id="A0A7X1WRY1"/>
<proteinExistence type="predicted"/>
<dbReference type="RefSeq" id="WP_153437782.1">
    <property type="nucleotide sequence ID" value="NZ_WIWF01000007.1"/>
</dbReference>
<dbReference type="Proteomes" id="UP000447574">
    <property type="component" value="Unassembled WGS sequence"/>
</dbReference>
<gene>
    <name evidence="1" type="ORF">GHO37_03320</name>
</gene>
<protein>
    <submittedName>
        <fullName evidence="1">Uncharacterized protein</fullName>
    </submittedName>
</protein>
<dbReference type="EMBL" id="WIWF01000007">
    <property type="protein sequence ID" value="MQT73333.1"/>
    <property type="molecule type" value="Genomic_DNA"/>
</dbReference>